<dbReference type="GO" id="GO:0046872">
    <property type="term" value="F:metal ion binding"/>
    <property type="evidence" value="ECO:0007669"/>
    <property type="project" value="UniProtKB-KW"/>
</dbReference>
<keyword evidence="9" id="KW-0862">Zinc</keyword>
<evidence type="ECO:0000256" key="5">
    <source>
        <dbReference type="ARBA" id="ARBA00022670"/>
    </source>
</evidence>
<sequence>MSGREPVRAQCTRCGNSLVTTKQEYQREGGQVYCDECLVPFQCDICGERKYTIPENISETSSLTCRDCTQKRQQSKSSNSGRAGQCTICGKQKQNLIEYREAPGEPVCQDCAPTAENVIRESQTGILDAVVSGVGYLLGMAVYLVFSLGVAAYVVGAFDLVWWMFFLSTAVLLLVGAEASKIFEPRELVDLGYATVAMSIAVWLVLGSQNFDNTILIGSMLILSLVIHELSHKAIGLGFGKPARFSAFHVLNLVSVGVAYLTGLLFLLPGAVKFRAVTERVHGIVAAAGPVSNIVLALIFLALAGQYPEISRIGVLLNTILAGFNMLPIPPLDGSKVIRWSWGAYLFIAGFVGSFGYQLFIA</sequence>
<reference evidence="15" key="1">
    <citation type="submission" date="2016-10" db="EMBL/GenBank/DDBJ databases">
        <authorList>
            <person name="Varghese N."/>
            <person name="Submissions S."/>
        </authorList>
    </citation>
    <scope>NUCLEOTIDE SEQUENCE [LARGE SCALE GENOMIC DNA]</scope>
    <source>
        <strain evidence="15">CGMCC 1.10329</strain>
    </source>
</reference>
<evidence type="ECO:0000313" key="14">
    <source>
        <dbReference type="EMBL" id="SFP97360.1"/>
    </source>
</evidence>
<keyword evidence="12 13" id="KW-0472">Membrane</keyword>
<evidence type="ECO:0000256" key="9">
    <source>
        <dbReference type="ARBA" id="ARBA00022833"/>
    </source>
</evidence>
<dbReference type="OrthoDB" id="86131at2157"/>
<protein>
    <recommendedName>
        <fullName evidence="16">Zn-dependent protease (Includes SpoIVFB)</fullName>
    </recommendedName>
</protein>
<feature type="transmembrane region" description="Helical" evidence="13">
    <location>
        <begin position="250"/>
        <end position="272"/>
    </location>
</feature>
<dbReference type="CDD" id="cd06158">
    <property type="entry name" value="S2P-M50_like_1"/>
    <property type="match status" value="1"/>
</dbReference>
<dbReference type="PANTHER" id="PTHR35864:SF1">
    <property type="entry name" value="ZINC METALLOPROTEASE YWHC-RELATED"/>
    <property type="match status" value="1"/>
</dbReference>
<evidence type="ECO:0000256" key="12">
    <source>
        <dbReference type="ARBA" id="ARBA00023136"/>
    </source>
</evidence>
<dbReference type="Proteomes" id="UP000183769">
    <property type="component" value="Unassembled WGS sequence"/>
</dbReference>
<keyword evidence="10 13" id="KW-1133">Transmembrane helix</keyword>
<keyword evidence="15" id="KW-1185">Reference proteome</keyword>
<evidence type="ECO:0000256" key="1">
    <source>
        <dbReference type="ARBA" id="ARBA00001947"/>
    </source>
</evidence>
<evidence type="ECO:0000256" key="10">
    <source>
        <dbReference type="ARBA" id="ARBA00022989"/>
    </source>
</evidence>
<keyword evidence="6 13" id="KW-0812">Transmembrane</keyword>
<evidence type="ECO:0000256" key="11">
    <source>
        <dbReference type="ARBA" id="ARBA00023049"/>
    </source>
</evidence>
<feature type="transmembrane region" description="Helical" evidence="13">
    <location>
        <begin position="129"/>
        <end position="154"/>
    </location>
</feature>
<evidence type="ECO:0008006" key="16">
    <source>
        <dbReference type="Google" id="ProtNLM"/>
    </source>
</evidence>
<evidence type="ECO:0000256" key="3">
    <source>
        <dbReference type="ARBA" id="ARBA00007931"/>
    </source>
</evidence>
<dbReference type="GO" id="GO:0005886">
    <property type="term" value="C:plasma membrane"/>
    <property type="evidence" value="ECO:0007669"/>
    <property type="project" value="UniProtKB-SubCell"/>
</dbReference>
<feature type="transmembrane region" description="Helical" evidence="13">
    <location>
        <begin position="284"/>
        <end position="303"/>
    </location>
</feature>
<organism evidence="14 15">
    <name type="scientific">Halolamina pelagica</name>
    <dbReference type="NCBI Taxonomy" id="699431"/>
    <lineage>
        <taxon>Archaea</taxon>
        <taxon>Methanobacteriati</taxon>
        <taxon>Methanobacteriota</taxon>
        <taxon>Stenosarchaea group</taxon>
        <taxon>Halobacteria</taxon>
        <taxon>Halobacteriales</taxon>
        <taxon>Haloferacaceae</taxon>
    </lineage>
</organism>
<dbReference type="GO" id="GO:0006508">
    <property type="term" value="P:proteolysis"/>
    <property type="evidence" value="ECO:0007669"/>
    <property type="project" value="UniProtKB-KW"/>
</dbReference>
<evidence type="ECO:0000256" key="13">
    <source>
        <dbReference type="SAM" id="Phobius"/>
    </source>
</evidence>
<dbReference type="RefSeq" id="WP_143076978.1">
    <property type="nucleotide sequence ID" value="NZ_FOXI01000014.1"/>
</dbReference>
<evidence type="ECO:0000313" key="15">
    <source>
        <dbReference type="Proteomes" id="UP000183769"/>
    </source>
</evidence>
<keyword evidence="5" id="KW-0645">Protease</keyword>
<feature type="transmembrane region" description="Helical" evidence="13">
    <location>
        <begin position="191"/>
        <end position="208"/>
    </location>
</feature>
<dbReference type="PANTHER" id="PTHR35864">
    <property type="entry name" value="ZINC METALLOPROTEASE MJ0611-RELATED"/>
    <property type="match status" value="1"/>
</dbReference>
<feature type="transmembrane region" description="Helical" evidence="13">
    <location>
        <begin position="310"/>
        <end position="330"/>
    </location>
</feature>
<keyword evidence="4" id="KW-1003">Cell membrane</keyword>
<comment type="similarity">
    <text evidence="3">Belongs to the peptidase M50B family.</text>
</comment>
<evidence type="ECO:0000256" key="6">
    <source>
        <dbReference type="ARBA" id="ARBA00022692"/>
    </source>
</evidence>
<dbReference type="InterPro" id="IPR044537">
    <property type="entry name" value="Rip2-like"/>
</dbReference>
<keyword evidence="11" id="KW-0482">Metalloprotease</keyword>
<dbReference type="GO" id="GO:0008237">
    <property type="term" value="F:metallopeptidase activity"/>
    <property type="evidence" value="ECO:0007669"/>
    <property type="project" value="UniProtKB-KW"/>
</dbReference>
<evidence type="ECO:0000256" key="7">
    <source>
        <dbReference type="ARBA" id="ARBA00022723"/>
    </source>
</evidence>
<keyword evidence="7" id="KW-0479">Metal-binding</keyword>
<keyword evidence="8" id="KW-0378">Hydrolase</keyword>
<feature type="transmembrane region" description="Helical" evidence="13">
    <location>
        <begin position="160"/>
        <end position="179"/>
    </location>
</feature>
<name>A0A1I5UQ66_9EURY</name>
<comment type="cofactor">
    <cofactor evidence="1">
        <name>Zn(2+)</name>
        <dbReference type="ChEBI" id="CHEBI:29105"/>
    </cofactor>
</comment>
<feature type="transmembrane region" description="Helical" evidence="13">
    <location>
        <begin position="342"/>
        <end position="361"/>
    </location>
</feature>
<comment type="subcellular location">
    <subcellularLocation>
        <location evidence="2">Cell membrane</location>
        <topology evidence="2">Multi-pass membrane protein</topology>
    </subcellularLocation>
</comment>
<dbReference type="EMBL" id="FOXI01000014">
    <property type="protein sequence ID" value="SFP97360.1"/>
    <property type="molecule type" value="Genomic_DNA"/>
</dbReference>
<evidence type="ECO:0000256" key="2">
    <source>
        <dbReference type="ARBA" id="ARBA00004651"/>
    </source>
</evidence>
<evidence type="ECO:0000256" key="8">
    <source>
        <dbReference type="ARBA" id="ARBA00022801"/>
    </source>
</evidence>
<accession>A0A1I5UQ66</accession>
<dbReference type="InterPro" id="IPR052348">
    <property type="entry name" value="Metallopeptidase_M50B"/>
</dbReference>
<dbReference type="AlphaFoldDB" id="A0A1I5UQ66"/>
<gene>
    <name evidence="14" type="ORF">SAMN05216277_1145</name>
</gene>
<proteinExistence type="inferred from homology"/>
<feature type="transmembrane region" description="Helical" evidence="13">
    <location>
        <begin position="214"/>
        <end position="230"/>
    </location>
</feature>
<evidence type="ECO:0000256" key="4">
    <source>
        <dbReference type="ARBA" id="ARBA00022475"/>
    </source>
</evidence>